<reference evidence="2" key="3">
    <citation type="submission" date="2022-06" db="UniProtKB">
        <authorList>
            <consortium name="EnsemblPlants"/>
        </authorList>
    </citation>
    <scope>IDENTIFICATION</scope>
</reference>
<proteinExistence type="predicted"/>
<reference evidence="2" key="2">
    <citation type="submission" date="2018-03" db="EMBL/GenBank/DDBJ databases">
        <title>The Triticum urartu genome reveals the dynamic nature of wheat genome evolution.</title>
        <authorList>
            <person name="Ling H."/>
            <person name="Ma B."/>
            <person name="Shi X."/>
            <person name="Liu H."/>
            <person name="Dong L."/>
            <person name="Sun H."/>
            <person name="Cao Y."/>
            <person name="Gao Q."/>
            <person name="Zheng S."/>
            <person name="Li Y."/>
            <person name="Yu Y."/>
            <person name="Du H."/>
            <person name="Qi M."/>
            <person name="Li Y."/>
            <person name="Yu H."/>
            <person name="Cui Y."/>
            <person name="Wang N."/>
            <person name="Chen C."/>
            <person name="Wu H."/>
            <person name="Zhao Y."/>
            <person name="Zhang J."/>
            <person name="Li Y."/>
            <person name="Zhou W."/>
            <person name="Zhang B."/>
            <person name="Hu W."/>
            <person name="Eijk M."/>
            <person name="Tang J."/>
            <person name="Witsenboer H."/>
            <person name="Zhao S."/>
            <person name="Li Z."/>
            <person name="Zhang A."/>
            <person name="Wang D."/>
            <person name="Liang C."/>
        </authorList>
    </citation>
    <scope>NUCLEOTIDE SEQUENCE [LARGE SCALE GENOMIC DNA]</scope>
    <source>
        <strain evidence="2">cv. G1812</strain>
    </source>
</reference>
<evidence type="ECO:0000313" key="2">
    <source>
        <dbReference type="EnsemblPlants" id="TuG1812G0600003602.01.T01.cds244484"/>
    </source>
</evidence>
<organism evidence="2 3">
    <name type="scientific">Triticum urartu</name>
    <name type="common">Red wild einkorn</name>
    <name type="synonym">Crithodium urartu</name>
    <dbReference type="NCBI Taxonomy" id="4572"/>
    <lineage>
        <taxon>Eukaryota</taxon>
        <taxon>Viridiplantae</taxon>
        <taxon>Streptophyta</taxon>
        <taxon>Embryophyta</taxon>
        <taxon>Tracheophyta</taxon>
        <taxon>Spermatophyta</taxon>
        <taxon>Magnoliopsida</taxon>
        <taxon>Liliopsida</taxon>
        <taxon>Poales</taxon>
        <taxon>Poaceae</taxon>
        <taxon>BOP clade</taxon>
        <taxon>Pooideae</taxon>
        <taxon>Triticodae</taxon>
        <taxon>Triticeae</taxon>
        <taxon>Triticinae</taxon>
        <taxon>Triticum</taxon>
    </lineage>
</organism>
<reference evidence="3" key="1">
    <citation type="journal article" date="2013" name="Nature">
        <title>Draft genome of the wheat A-genome progenitor Triticum urartu.</title>
        <authorList>
            <person name="Ling H.Q."/>
            <person name="Zhao S."/>
            <person name="Liu D."/>
            <person name="Wang J."/>
            <person name="Sun H."/>
            <person name="Zhang C."/>
            <person name="Fan H."/>
            <person name="Li D."/>
            <person name="Dong L."/>
            <person name="Tao Y."/>
            <person name="Gao C."/>
            <person name="Wu H."/>
            <person name="Li Y."/>
            <person name="Cui Y."/>
            <person name="Guo X."/>
            <person name="Zheng S."/>
            <person name="Wang B."/>
            <person name="Yu K."/>
            <person name="Liang Q."/>
            <person name="Yang W."/>
            <person name="Lou X."/>
            <person name="Chen J."/>
            <person name="Feng M."/>
            <person name="Jian J."/>
            <person name="Zhang X."/>
            <person name="Luo G."/>
            <person name="Jiang Y."/>
            <person name="Liu J."/>
            <person name="Wang Z."/>
            <person name="Sha Y."/>
            <person name="Zhang B."/>
            <person name="Wu H."/>
            <person name="Tang D."/>
            <person name="Shen Q."/>
            <person name="Xue P."/>
            <person name="Zou S."/>
            <person name="Wang X."/>
            <person name="Liu X."/>
            <person name="Wang F."/>
            <person name="Yang Y."/>
            <person name="An X."/>
            <person name="Dong Z."/>
            <person name="Zhang K."/>
            <person name="Zhang X."/>
            <person name="Luo M.C."/>
            <person name="Dvorak J."/>
            <person name="Tong Y."/>
            <person name="Wang J."/>
            <person name="Yang H."/>
            <person name="Li Z."/>
            <person name="Wang D."/>
            <person name="Zhang A."/>
            <person name="Wang J."/>
        </authorList>
    </citation>
    <scope>NUCLEOTIDE SEQUENCE</scope>
    <source>
        <strain evidence="3">cv. G1812</strain>
    </source>
</reference>
<name>A0A8R7UZ95_TRIUA</name>
<feature type="chain" id="PRO_5035877346" description="Secreted protein" evidence="1">
    <location>
        <begin position="20"/>
        <end position="61"/>
    </location>
</feature>
<evidence type="ECO:0000256" key="1">
    <source>
        <dbReference type="SAM" id="SignalP"/>
    </source>
</evidence>
<dbReference type="AlphaFoldDB" id="A0A8R7UZ95"/>
<accession>A0A8R7UZ95</accession>
<protein>
    <recommendedName>
        <fullName evidence="4">Secreted protein</fullName>
    </recommendedName>
</protein>
<dbReference type="Proteomes" id="UP000015106">
    <property type="component" value="Chromosome 6"/>
</dbReference>
<keyword evidence="3" id="KW-1185">Reference proteome</keyword>
<feature type="signal peptide" evidence="1">
    <location>
        <begin position="1"/>
        <end position="19"/>
    </location>
</feature>
<sequence>MVSLACCCCCCCCCAVAAAGLMNGSCEKESTLRTSCGVAMDGETPSLLCYVREPGEFFAPS</sequence>
<dbReference type="EnsemblPlants" id="TuG1812G0600003602.01.T01">
    <property type="protein sequence ID" value="TuG1812G0600003602.01.T01.cds244484"/>
    <property type="gene ID" value="TuG1812G0600003602.01"/>
</dbReference>
<dbReference type="Gramene" id="TuG1812G0600003602.01.T01">
    <property type="protein sequence ID" value="TuG1812G0600003602.01.T01.cds244484"/>
    <property type="gene ID" value="TuG1812G0600003602.01"/>
</dbReference>
<evidence type="ECO:0000313" key="3">
    <source>
        <dbReference type="Proteomes" id="UP000015106"/>
    </source>
</evidence>
<keyword evidence="1" id="KW-0732">Signal</keyword>
<evidence type="ECO:0008006" key="4">
    <source>
        <dbReference type="Google" id="ProtNLM"/>
    </source>
</evidence>